<protein>
    <recommendedName>
        <fullName evidence="3">GNAT family N-acetyltransferase</fullName>
    </recommendedName>
</protein>
<keyword evidence="2" id="KW-1185">Reference proteome</keyword>
<feature type="non-terminal residue" evidence="1">
    <location>
        <position position="60"/>
    </location>
</feature>
<name>A0AAV1Z5N3_9ARAC</name>
<gene>
    <name evidence="1" type="ORF">LARSCL_LOCUS3225</name>
</gene>
<dbReference type="AlphaFoldDB" id="A0AAV1Z5N3"/>
<organism evidence="1 2">
    <name type="scientific">Larinioides sclopetarius</name>
    <dbReference type="NCBI Taxonomy" id="280406"/>
    <lineage>
        <taxon>Eukaryota</taxon>
        <taxon>Metazoa</taxon>
        <taxon>Ecdysozoa</taxon>
        <taxon>Arthropoda</taxon>
        <taxon>Chelicerata</taxon>
        <taxon>Arachnida</taxon>
        <taxon>Araneae</taxon>
        <taxon>Araneomorphae</taxon>
        <taxon>Entelegynae</taxon>
        <taxon>Araneoidea</taxon>
        <taxon>Araneidae</taxon>
        <taxon>Larinioides</taxon>
    </lineage>
</organism>
<reference evidence="1 2" key="1">
    <citation type="submission" date="2024-04" db="EMBL/GenBank/DDBJ databases">
        <authorList>
            <person name="Rising A."/>
            <person name="Reimegard J."/>
            <person name="Sonavane S."/>
            <person name="Akerstrom W."/>
            <person name="Nylinder S."/>
            <person name="Hedman E."/>
            <person name="Kallberg Y."/>
        </authorList>
    </citation>
    <scope>NUCLEOTIDE SEQUENCE [LARGE SCALE GENOMIC DNA]</scope>
</reference>
<evidence type="ECO:0000313" key="2">
    <source>
        <dbReference type="Proteomes" id="UP001497382"/>
    </source>
</evidence>
<evidence type="ECO:0008006" key="3">
    <source>
        <dbReference type="Google" id="ProtNLM"/>
    </source>
</evidence>
<comment type="caution">
    <text evidence="1">The sequence shown here is derived from an EMBL/GenBank/DDBJ whole genome shotgun (WGS) entry which is preliminary data.</text>
</comment>
<dbReference type="SUPFAM" id="SSF55729">
    <property type="entry name" value="Acyl-CoA N-acyltransferases (Nat)"/>
    <property type="match status" value="1"/>
</dbReference>
<accession>A0AAV1Z5N3</accession>
<dbReference type="Proteomes" id="UP001497382">
    <property type="component" value="Unassembled WGS sequence"/>
</dbReference>
<dbReference type="EMBL" id="CAXIEN010000024">
    <property type="protein sequence ID" value="CAL1266663.1"/>
    <property type="molecule type" value="Genomic_DNA"/>
</dbReference>
<proteinExistence type="predicted"/>
<dbReference type="InterPro" id="IPR016181">
    <property type="entry name" value="Acyl_CoA_acyltransferase"/>
</dbReference>
<sequence length="60" mass="6410">MDIKIRNATLSDLPSILDFAKSVGRFLGADEIKTWLQVDPEAVFVAEGSPDGKLIGSCCA</sequence>
<evidence type="ECO:0000313" key="1">
    <source>
        <dbReference type="EMBL" id="CAL1266663.1"/>
    </source>
</evidence>
<dbReference type="Gene3D" id="3.40.630.30">
    <property type="match status" value="1"/>
</dbReference>